<dbReference type="InParanoid" id="A0A263HBP3"/>
<proteinExistence type="predicted"/>
<sequence>MRSTNTAIQRLAILQALRTGEKSTIQLRETLGICSPAPRVMELRAQGYDILTDYRYEYDIAGVKHRIGVYLLKSEPQGDHQQHKGQYKNDK</sequence>
<gene>
    <name evidence="2" type="ORF">CFY87_06130</name>
    <name evidence="3" type="ORF">NCTC10851_01269</name>
</gene>
<reference evidence="3 5" key="2">
    <citation type="submission" date="2018-06" db="EMBL/GenBank/DDBJ databases">
        <authorList>
            <consortium name="Pathogen Informatics"/>
            <person name="Doyle S."/>
        </authorList>
    </citation>
    <scope>NUCLEOTIDE SEQUENCE [LARGE SCALE GENOMIC DNA]</scope>
    <source>
        <strain evidence="3 5">NCTC10851</strain>
    </source>
</reference>
<protein>
    <submittedName>
        <fullName evidence="2">Transcriptional regulator</fullName>
    </submittedName>
</protein>
<dbReference type="EMBL" id="UFSB01000001">
    <property type="protein sequence ID" value="SUU36569.1"/>
    <property type="molecule type" value="Genomic_DNA"/>
</dbReference>
<dbReference type="Proteomes" id="UP000254507">
    <property type="component" value="Unassembled WGS sequence"/>
</dbReference>
<name>A0A263HBP3_9PAST</name>
<evidence type="ECO:0000259" key="1">
    <source>
        <dbReference type="Pfam" id="PF14090"/>
    </source>
</evidence>
<organism evidence="3 5">
    <name type="scientific">Actinobacillus seminis</name>
    <dbReference type="NCBI Taxonomy" id="722"/>
    <lineage>
        <taxon>Bacteria</taxon>
        <taxon>Pseudomonadati</taxon>
        <taxon>Pseudomonadota</taxon>
        <taxon>Gammaproteobacteria</taxon>
        <taxon>Pasteurellales</taxon>
        <taxon>Pasteurellaceae</taxon>
        <taxon>Actinobacillus</taxon>
    </lineage>
</organism>
<evidence type="ECO:0000313" key="3">
    <source>
        <dbReference type="EMBL" id="SUU36569.1"/>
    </source>
</evidence>
<dbReference type="EMBL" id="NLFK01000005">
    <property type="protein sequence ID" value="OZN24905.1"/>
    <property type="molecule type" value="Genomic_DNA"/>
</dbReference>
<keyword evidence="4" id="KW-1185">Reference proteome</keyword>
<evidence type="ECO:0000313" key="4">
    <source>
        <dbReference type="Proteomes" id="UP000215738"/>
    </source>
</evidence>
<evidence type="ECO:0000313" key="5">
    <source>
        <dbReference type="Proteomes" id="UP000254507"/>
    </source>
</evidence>
<feature type="domain" description="Winged helix-turn-helix" evidence="1">
    <location>
        <begin position="9"/>
        <end position="74"/>
    </location>
</feature>
<reference evidence="2 4" key="1">
    <citation type="submission" date="2017-07" db="EMBL/GenBank/DDBJ databases">
        <title>Virulence factors identified in Actinobacillus seminis.</title>
        <authorList>
            <person name="Negrete-Abascal E."/>
            <person name="Vaca-Pacheco S."/>
            <person name="Montes-Garcia F."/>
            <person name="Leyto-Gil A.M."/>
            <person name="Fragoso-Garcia E."/>
            <person name="Carvente-Garcia R."/>
            <person name="Perez-Agueros S."/>
            <person name="Castelan-Sanchez H.G."/>
            <person name="Garcia-Molina A."/>
            <person name="Villamar T.E."/>
            <person name="Vazquez-Cruz C."/>
        </authorList>
    </citation>
    <scope>NUCLEOTIDE SEQUENCE [LARGE SCALE GENOMIC DNA]</scope>
    <source>
        <strain evidence="2 4">ATCC 15768</strain>
    </source>
</reference>
<dbReference type="Pfam" id="PF14090">
    <property type="entry name" value="HTH_39"/>
    <property type="match status" value="1"/>
</dbReference>
<dbReference type="Proteomes" id="UP000215738">
    <property type="component" value="Unassembled WGS sequence"/>
</dbReference>
<dbReference type="RefSeq" id="WP_094946358.1">
    <property type="nucleotide sequence ID" value="NZ_NLFK01000005.1"/>
</dbReference>
<evidence type="ECO:0000313" key="2">
    <source>
        <dbReference type="EMBL" id="OZN24905.1"/>
    </source>
</evidence>
<dbReference type="OrthoDB" id="6387921at2"/>
<dbReference type="InterPro" id="IPR055245">
    <property type="entry name" value="HTH_proteobacteria"/>
</dbReference>
<accession>A0A263HBP3</accession>
<dbReference type="AlphaFoldDB" id="A0A263HBP3"/>